<protein>
    <submittedName>
        <fullName evidence="8">RNA polymerase sigma factor</fullName>
    </submittedName>
</protein>
<evidence type="ECO:0000259" key="6">
    <source>
        <dbReference type="Pfam" id="PF04542"/>
    </source>
</evidence>
<keyword evidence="5" id="KW-0804">Transcription</keyword>
<dbReference type="InterPro" id="IPR039425">
    <property type="entry name" value="RNA_pol_sigma-70-like"/>
</dbReference>
<dbReference type="Gene3D" id="1.10.1740.10">
    <property type="match status" value="1"/>
</dbReference>
<comment type="similarity">
    <text evidence="1">Belongs to the sigma-70 factor family. ECF subfamily.</text>
</comment>
<feature type="domain" description="RNA polymerase sigma-70 region 2" evidence="6">
    <location>
        <begin position="22"/>
        <end position="89"/>
    </location>
</feature>
<comment type="caution">
    <text evidence="8">The sequence shown here is derived from an EMBL/GenBank/DDBJ whole genome shotgun (WGS) entry which is preliminary data.</text>
</comment>
<organism evidence="8 9">
    <name type="scientific">Nocardioides taihuensis</name>
    <dbReference type="NCBI Taxonomy" id="1835606"/>
    <lineage>
        <taxon>Bacteria</taxon>
        <taxon>Bacillati</taxon>
        <taxon>Actinomycetota</taxon>
        <taxon>Actinomycetes</taxon>
        <taxon>Propionibacteriales</taxon>
        <taxon>Nocardioidaceae</taxon>
        <taxon>Nocardioides</taxon>
    </lineage>
</organism>
<evidence type="ECO:0000256" key="3">
    <source>
        <dbReference type="ARBA" id="ARBA00023082"/>
    </source>
</evidence>
<name>A0ABW0BPZ1_9ACTN</name>
<dbReference type="RefSeq" id="WP_378593423.1">
    <property type="nucleotide sequence ID" value="NZ_JBHSKD010000027.1"/>
</dbReference>
<dbReference type="InterPro" id="IPR013249">
    <property type="entry name" value="RNA_pol_sigma70_r4_t2"/>
</dbReference>
<evidence type="ECO:0000313" key="8">
    <source>
        <dbReference type="EMBL" id="MFC5179356.1"/>
    </source>
</evidence>
<dbReference type="Gene3D" id="1.10.10.10">
    <property type="entry name" value="Winged helix-like DNA-binding domain superfamily/Winged helix DNA-binding domain"/>
    <property type="match status" value="1"/>
</dbReference>
<dbReference type="EMBL" id="JBHSKD010000027">
    <property type="protein sequence ID" value="MFC5179356.1"/>
    <property type="molecule type" value="Genomic_DNA"/>
</dbReference>
<keyword evidence="3" id="KW-0731">Sigma factor</keyword>
<dbReference type="InterPro" id="IPR007627">
    <property type="entry name" value="RNA_pol_sigma70_r2"/>
</dbReference>
<keyword evidence="4" id="KW-0238">DNA-binding</keyword>
<reference evidence="9" key="1">
    <citation type="journal article" date="2019" name="Int. J. Syst. Evol. Microbiol.">
        <title>The Global Catalogue of Microorganisms (GCM) 10K type strain sequencing project: providing services to taxonomists for standard genome sequencing and annotation.</title>
        <authorList>
            <consortium name="The Broad Institute Genomics Platform"/>
            <consortium name="The Broad Institute Genome Sequencing Center for Infectious Disease"/>
            <person name="Wu L."/>
            <person name="Ma J."/>
        </authorList>
    </citation>
    <scope>NUCLEOTIDE SEQUENCE [LARGE SCALE GENOMIC DNA]</scope>
    <source>
        <strain evidence="9">DFY41</strain>
    </source>
</reference>
<dbReference type="InterPro" id="IPR013324">
    <property type="entry name" value="RNA_pol_sigma_r3/r4-like"/>
</dbReference>
<dbReference type="Pfam" id="PF04542">
    <property type="entry name" value="Sigma70_r2"/>
    <property type="match status" value="1"/>
</dbReference>
<dbReference type="InterPro" id="IPR014284">
    <property type="entry name" value="RNA_pol_sigma-70_dom"/>
</dbReference>
<proteinExistence type="inferred from homology"/>
<keyword evidence="9" id="KW-1185">Reference proteome</keyword>
<keyword evidence="2" id="KW-0805">Transcription regulation</keyword>
<feature type="domain" description="RNA polymerase sigma factor 70 region 4 type 2" evidence="7">
    <location>
        <begin position="112"/>
        <end position="163"/>
    </location>
</feature>
<dbReference type="SUPFAM" id="SSF88659">
    <property type="entry name" value="Sigma3 and sigma4 domains of RNA polymerase sigma factors"/>
    <property type="match status" value="1"/>
</dbReference>
<gene>
    <name evidence="8" type="ORF">ACFPGP_21925</name>
</gene>
<dbReference type="InterPro" id="IPR036388">
    <property type="entry name" value="WH-like_DNA-bd_sf"/>
</dbReference>
<dbReference type="PANTHER" id="PTHR43133">
    <property type="entry name" value="RNA POLYMERASE ECF-TYPE SIGMA FACTO"/>
    <property type="match status" value="1"/>
</dbReference>
<evidence type="ECO:0000256" key="1">
    <source>
        <dbReference type="ARBA" id="ARBA00010641"/>
    </source>
</evidence>
<dbReference type="NCBIfam" id="TIGR02937">
    <property type="entry name" value="sigma70-ECF"/>
    <property type="match status" value="1"/>
</dbReference>
<evidence type="ECO:0000259" key="7">
    <source>
        <dbReference type="Pfam" id="PF08281"/>
    </source>
</evidence>
<evidence type="ECO:0000256" key="4">
    <source>
        <dbReference type="ARBA" id="ARBA00023125"/>
    </source>
</evidence>
<dbReference type="Proteomes" id="UP001596087">
    <property type="component" value="Unassembled WGS sequence"/>
</dbReference>
<dbReference type="InterPro" id="IPR013325">
    <property type="entry name" value="RNA_pol_sigma_r2"/>
</dbReference>
<evidence type="ECO:0000256" key="2">
    <source>
        <dbReference type="ARBA" id="ARBA00023015"/>
    </source>
</evidence>
<evidence type="ECO:0000313" key="9">
    <source>
        <dbReference type="Proteomes" id="UP001596087"/>
    </source>
</evidence>
<sequence>MGVHDTGQPHAPDDDESFAWFFTAEYPQVVRLLGVVVRDRGTAEELAQEAFVRLHRHWSKVRRFDSPEAWVRRVALNRAFSWRRREARRRGLELAAAGPPIPSANCTDDQLDVLRAVRSLPPRDRALVALYHLEDRPLDEVATVLGITPGAAKVALHRARRRLAAHLSQEMTS</sequence>
<dbReference type="Pfam" id="PF08281">
    <property type="entry name" value="Sigma70_r4_2"/>
    <property type="match status" value="1"/>
</dbReference>
<evidence type="ECO:0000256" key="5">
    <source>
        <dbReference type="ARBA" id="ARBA00023163"/>
    </source>
</evidence>
<dbReference type="SUPFAM" id="SSF88946">
    <property type="entry name" value="Sigma2 domain of RNA polymerase sigma factors"/>
    <property type="match status" value="1"/>
</dbReference>
<accession>A0ABW0BPZ1</accession>
<dbReference type="PANTHER" id="PTHR43133:SF8">
    <property type="entry name" value="RNA POLYMERASE SIGMA FACTOR HI_1459-RELATED"/>
    <property type="match status" value="1"/>
</dbReference>
<dbReference type="CDD" id="cd06171">
    <property type="entry name" value="Sigma70_r4"/>
    <property type="match status" value="1"/>
</dbReference>